<evidence type="ECO:0000313" key="2">
    <source>
        <dbReference type="EMBL" id="MEE1876147.1"/>
    </source>
</evidence>
<feature type="transmembrane region" description="Helical" evidence="1">
    <location>
        <begin position="183"/>
        <end position="206"/>
    </location>
</feature>
<dbReference type="NCBIfam" id="TIGR00341">
    <property type="entry name" value="TIGR00341 family protein"/>
    <property type="match status" value="1"/>
</dbReference>
<protein>
    <submittedName>
        <fullName evidence="2">TIGR00341 family protein</fullName>
    </submittedName>
</protein>
<evidence type="ECO:0000256" key="1">
    <source>
        <dbReference type="SAM" id="Phobius"/>
    </source>
</evidence>
<feature type="transmembrane region" description="Helical" evidence="1">
    <location>
        <begin position="127"/>
        <end position="143"/>
    </location>
</feature>
<dbReference type="InterPro" id="IPR005240">
    <property type="entry name" value="DUF389"/>
</dbReference>
<accession>A0ABU7GAL5</accession>
<feature type="transmembrane region" description="Helical" evidence="1">
    <location>
        <begin position="310"/>
        <end position="333"/>
    </location>
</feature>
<evidence type="ECO:0000313" key="3">
    <source>
        <dbReference type="Proteomes" id="UP001343492"/>
    </source>
</evidence>
<sequence length="340" mass="35622">MSAQRIEIFLSESEIARLEQVVARHCRRFWRESVPGEIEKLTCLVQRRYTERLIEDVEKTFIGNPSLMVIVSDIAASIPAVAEDAASALPVEDAPPPNALERWFSRDRLSTDELYEDLDDSLRVQPNYLLTVVLSALIAALGMNSGQTAVVIGAMVIAPLLGPTMALALAATLGDGRLGARAAGTLGIGALLAIGAGALVGSLATIHPEIAELSNRTVVNAADVVLALACGMAGVLAFSRGGSLSLVGVMIAVALVPPLAACGVFLALADFGRAAGAIHLFAINLVSVNVVGIGTFLMQGLPPKSWRMTAGILLIWLALLLALASLLLGPFAFDVLGWAR</sequence>
<keyword evidence="3" id="KW-1185">Reference proteome</keyword>
<feature type="transmembrane region" description="Helical" evidence="1">
    <location>
        <begin position="218"/>
        <end position="239"/>
    </location>
</feature>
<gene>
    <name evidence="2" type="ORF">VRS74_00425</name>
</gene>
<comment type="caution">
    <text evidence="2">The sequence shown here is derived from an EMBL/GenBank/DDBJ whole genome shotgun (WGS) entry which is preliminary data.</text>
</comment>
<dbReference type="Pfam" id="PF04087">
    <property type="entry name" value="DUF389"/>
    <property type="match status" value="1"/>
</dbReference>
<keyword evidence="1" id="KW-0812">Transmembrane</keyword>
<dbReference type="EMBL" id="JAZDQV010000001">
    <property type="protein sequence ID" value="MEE1876147.1"/>
    <property type="molecule type" value="Genomic_DNA"/>
</dbReference>
<dbReference type="PANTHER" id="PTHR20992:SF9">
    <property type="entry name" value="AT15442P-RELATED"/>
    <property type="match status" value="1"/>
</dbReference>
<organism evidence="2 3">
    <name type="scientific">Altererythrobacter litoralis</name>
    <dbReference type="NCBI Taxonomy" id="3113904"/>
    <lineage>
        <taxon>Bacteria</taxon>
        <taxon>Pseudomonadati</taxon>
        <taxon>Pseudomonadota</taxon>
        <taxon>Alphaproteobacteria</taxon>
        <taxon>Sphingomonadales</taxon>
        <taxon>Erythrobacteraceae</taxon>
        <taxon>Altererythrobacter</taxon>
    </lineage>
</organism>
<reference evidence="2 3" key="1">
    <citation type="submission" date="2024-01" db="EMBL/GenBank/DDBJ databases">
        <title>The genome sequence of Erythrobacteraceae sp. strain 1XM1-14.</title>
        <authorList>
            <person name="Liu Y."/>
        </authorList>
    </citation>
    <scope>NUCLEOTIDE SEQUENCE [LARGE SCALE GENOMIC DNA]</scope>
    <source>
        <strain evidence="2 3">1XM1-14</strain>
    </source>
</reference>
<proteinExistence type="predicted"/>
<feature type="transmembrane region" description="Helical" evidence="1">
    <location>
        <begin position="274"/>
        <end position="298"/>
    </location>
</feature>
<keyword evidence="1" id="KW-0472">Membrane</keyword>
<keyword evidence="1" id="KW-1133">Transmembrane helix</keyword>
<dbReference type="RefSeq" id="WP_354143260.1">
    <property type="nucleotide sequence ID" value="NZ_JAZDQV010000001.1"/>
</dbReference>
<feature type="transmembrane region" description="Helical" evidence="1">
    <location>
        <begin position="149"/>
        <end position="171"/>
    </location>
</feature>
<dbReference type="Proteomes" id="UP001343492">
    <property type="component" value="Unassembled WGS sequence"/>
</dbReference>
<name>A0ABU7GAL5_9SPHN</name>
<feature type="transmembrane region" description="Helical" evidence="1">
    <location>
        <begin position="246"/>
        <end position="268"/>
    </location>
</feature>
<dbReference type="PANTHER" id="PTHR20992">
    <property type="entry name" value="AT15442P-RELATED"/>
    <property type="match status" value="1"/>
</dbReference>